<comment type="caution">
    <text evidence="1">The sequence shown here is derived from an EMBL/GenBank/DDBJ whole genome shotgun (WGS) entry which is preliminary data.</text>
</comment>
<organism evidence="1 2">
    <name type="scientific">Fusarium acutatum</name>
    <dbReference type="NCBI Taxonomy" id="78861"/>
    <lineage>
        <taxon>Eukaryota</taxon>
        <taxon>Fungi</taxon>
        <taxon>Dikarya</taxon>
        <taxon>Ascomycota</taxon>
        <taxon>Pezizomycotina</taxon>
        <taxon>Sordariomycetes</taxon>
        <taxon>Hypocreomycetidae</taxon>
        <taxon>Hypocreales</taxon>
        <taxon>Nectriaceae</taxon>
        <taxon>Fusarium</taxon>
        <taxon>Fusarium fujikuroi species complex</taxon>
    </lineage>
</organism>
<dbReference type="AlphaFoldDB" id="A0A8H4NBA3"/>
<reference evidence="1 2" key="1">
    <citation type="submission" date="2020-01" db="EMBL/GenBank/DDBJ databases">
        <title>Identification and distribution of gene clusters putatively required for synthesis of sphingolipid metabolism inhibitors in phylogenetically diverse species of the filamentous fungus Fusarium.</title>
        <authorList>
            <person name="Kim H.-S."/>
            <person name="Busman M."/>
            <person name="Brown D.W."/>
            <person name="Divon H."/>
            <person name="Uhlig S."/>
            <person name="Proctor R.H."/>
        </authorList>
    </citation>
    <scope>NUCLEOTIDE SEQUENCE [LARGE SCALE GENOMIC DNA]</scope>
    <source>
        <strain evidence="1 2">NRRL 13308</strain>
    </source>
</reference>
<evidence type="ECO:0000313" key="1">
    <source>
        <dbReference type="EMBL" id="KAF4415984.1"/>
    </source>
</evidence>
<gene>
    <name evidence="1" type="ORF">FACUT_12961</name>
</gene>
<dbReference type="OrthoDB" id="5043018at2759"/>
<dbReference type="EMBL" id="JAADJF010000496">
    <property type="protein sequence ID" value="KAF4415984.1"/>
    <property type="molecule type" value="Genomic_DNA"/>
</dbReference>
<sequence length="113" mass="12552">MILSSGSTEFGVEVFLVCVSPKMEIPWNNFKQASSLKGFQLRSSSSNVRAMGPMLWTYRNVSGGPPHVSPPEGLSRKAMSGFLFLAFEIACILIWPRDWLSSDIASRLKLWGL</sequence>
<evidence type="ECO:0000313" key="2">
    <source>
        <dbReference type="Proteomes" id="UP000536711"/>
    </source>
</evidence>
<accession>A0A8H4NBA3</accession>
<keyword evidence="2" id="KW-1185">Reference proteome</keyword>
<name>A0A8H4NBA3_9HYPO</name>
<proteinExistence type="predicted"/>
<protein>
    <submittedName>
        <fullName evidence="1">Uncharacterized protein</fullName>
    </submittedName>
</protein>
<dbReference type="Proteomes" id="UP000536711">
    <property type="component" value="Unassembled WGS sequence"/>
</dbReference>